<keyword evidence="4 6" id="KW-0324">Glycolysis</keyword>
<dbReference type="PROSITE" id="PS00175">
    <property type="entry name" value="PG_MUTASE"/>
    <property type="match status" value="1"/>
</dbReference>
<evidence type="ECO:0000256" key="9">
    <source>
        <dbReference type="PIRSR" id="PIRSR613078-3"/>
    </source>
</evidence>
<feature type="binding site" evidence="6 8">
    <location>
        <begin position="113"/>
        <end position="114"/>
    </location>
    <ligand>
        <name>substrate</name>
    </ligand>
</feature>
<feature type="binding site" evidence="6 8">
    <location>
        <begin position="182"/>
        <end position="183"/>
    </location>
    <ligand>
        <name>substrate</name>
    </ligand>
</feature>
<keyword evidence="5 6" id="KW-0413">Isomerase</keyword>
<evidence type="ECO:0000256" key="3">
    <source>
        <dbReference type="ARBA" id="ARBA00022432"/>
    </source>
</evidence>
<feature type="active site" description="Tele-phosphohistidine intermediate" evidence="6 7">
    <location>
        <position position="8"/>
    </location>
</feature>
<comment type="catalytic activity">
    <reaction evidence="1 6 10">
        <text>(2R)-2-phosphoglycerate = (2R)-3-phosphoglycerate</text>
        <dbReference type="Rhea" id="RHEA:15901"/>
        <dbReference type="ChEBI" id="CHEBI:58272"/>
        <dbReference type="ChEBI" id="CHEBI:58289"/>
        <dbReference type="EC" id="5.4.2.11"/>
    </reaction>
</comment>
<proteinExistence type="inferred from homology"/>
<evidence type="ECO:0000256" key="7">
    <source>
        <dbReference type="PIRSR" id="PIRSR613078-1"/>
    </source>
</evidence>
<comment type="function">
    <text evidence="6 10">Catalyzes the interconversion of 2-phosphoglycerate and 3-phosphoglycerate.</text>
</comment>
<dbReference type="GO" id="GO:0006096">
    <property type="term" value="P:glycolytic process"/>
    <property type="evidence" value="ECO:0007669"/>
    <property type="project" value="UniProtKB-UniRule"/>
</dbReference>
<dbReference type="FunFam" id="3.40.50.1240:FF:000003">
    <property type="entry name" value="2,3-bisphosphoglycerate-dependent phosphoglycerate mutase"/>
    <property type="match status" value="1"/>
</dbReference>
<feature type="binding site" evidence="6 8">
    <location>
        <position position="97"/>
    </location>
    <ligand>
        <name>substrate</name>
    </ligand>
</feature>
<evidence type="ECO:0000256" key="1">
    <source>
        <dbReference type="ARBA" id="ARBA00000380"/>
    </source>
</evidence>
<dbReference type="HAMAP" id="MF_01039">
    <property type="entry name" value="PGAM_GpmA"/>
    <property type="match status" value="1"/>
</dbReference>
<feature type="binding site" evidence="6 8">
    <location>
        <begin position="86"/>
        <end position="89"/>
    </location>
    <ligand>
        <name>substrate</name>
    </ligand>
</feature>
<dbReference type="EC" id="5.4.2.11" evidence="6 10"/>
<comment type="pathway">
    <text evidence="6 10">Carbohydrate degradation; glycolysis; pyruvate from D-glyceraldehyde 3-phosphate: step 3/5.</text>
</comment>
<gene>
    <name evidence="6 11" type="primary">gpmA</name>
    <name evidence="11" type="ORF">IAD15_11660</name>
</gene>
<evidence type="ECO:0000256" key="6">
    <source>
        <dbReference type="HAMAP-Rule" id="MF_01039"/>
    </source>
</evidence>
<dbReference type="AlphaFoldDB" id="A0A9D1HQ05"/>
<feature type="binding site" evidence="6 8">
    <location>
        <begin position="20"/>
        <end position="21"/>
    </location>
    <ligand>
        <name>substrate</name>
    </ligand>
</feature>
<dbReference type="InterPro" id="IPR005952">
    <property type="entry name" value="Phosphogly_mut1"/>
</dbReference>
<evidence type="ECO:0000256" key="5">
    <source>
        <dbReference type="ARBA" id="ARBA00023235"/>
    </source>
</evidence>
<comment type="similarity">
    <text evidence="2 6">Belongs to the phosphoglycerate mutase family. BPG-dependent PGAM subfamily.</text>
</comment>
<evidence type="ECO:0000313" key="11">
    <source>
        <dbReference type="EMBL" id="HIU14702.1"/>
    </source>
</evidence>
<protein>
    <recommendedName>
        <fullName evidence="6 10">2,3-bisphosphoglycerate-dependent phosphoglycerate mutase</fullName>
        <shortName evidence="6">BPG-dependent PGAM</shortName>
        <shortName evidence="6">PGAM</shortName>
        <shortName evidence="6">Phosphoglyceromutase</shortName>
        <shortName evidence="6">dPGM</shortName>
        <ecNumber evidence="6 10">5.4.2.11</ecNumber>
    </recommendedName>
</protein>
<feature type="active site" description="Proton donor/acceptor" evidence="6 7">
    <location>
        <position position="86"/>
    </location>
</feature>
<dbReference type="InterPro" id="IPR013078">
    <property type="entry name" value="His_Pase_superF_clade-1"/>
</dbReference>
<reference evidence="11" key="2">
    <citation type="journal article" date="2021" name="PeerJ">
        <title>Extensive microbial diversity within the chicken gut microbiome revealed by metagenomics and culture.</title>
        <authorList>
            <person name="Gilroy R."/>
            <person name="Ravi A."/>
            <person name="Getino M."/>
            <person name="Pursley I."/>
            <person name="Horton D.L."/>
            <person name="Alikhan N.F."/>
            <person name="Baker D."/>
            <person name="Gharbi K."/>
            <person name="Hall N."/>
            <person name="Watson M."/>
            <person name="Adriaenssens E.M."/>
            <person name="Foster-Nyarko E."/>
            <person name="Jarju S."/>
            <person name="Secka A."/>
            <person name="Antonio M."/>
            <person name="Oren A."/>
            <person name="Chaudhuri R.R."/>
            <person name="La Ragione R."/>
            <person name="Hildebrand F."/>
            <person name="Pallen M.J."/>
        </authorList>
    </citation>
    <scope>NUCLEOTIDE SEQUENCE</scope>
    <source>
        <strain evidence="11">CHK195-11698</strain>
    </source>
</reference>
<dbReference type="GO" id="GO:0006094">
    <property type="term" value="P:gluconeogenesis"/>
    <property type="evidence" value="ECO:0007669"/>
    <property type="project" value="UniProtKB-UniRule"/>
</dbReference>
<dbReference type="PIRSF" id="PIRSF000709">
    <property type="entry name" value="6PFK_2-Ptase"/>
    <property type="match status" value="1"/>
</dbReference>
<evidence type="ECO:0000256" key="2">
    <source>
        <dbReference type="ARBA" id="ARBA00006717"/>
    </source>
</evidence>
<dbReference type="NCBIfam" id="NF010713">
    <property type="entry name" value="PRK14115.1"/>
    <property type="match status" value="1"/>
</dbReference>
<dbReference type="GO" id="GO:0004619">
    <property type="term" value="F:phosphoglycerate mutase activity"/>
    <property type="evidence" value="ECO:0007669"/>
    <property type="project" value="UniProtKB-UniRule"/>
</dbReference>
<sequence>MKLVLLRHGESQWNQLNLFTGWTDVDLSDRGHKEASEAGRLLKEAGIHMDLCYTSYLKRAIHTLDHVLTEMDRCYLPVIKTWKLNERHYGALQGLNKAETAAKYGDEQVKLWRRSYDVLPPALDLDDDRHPANQAMYADIDPSLLPDCESLKTTIDRVVPYYREAILPQMKMGKRVLIAAHGNSLRALVMYLEKLTPEAILQVNIPTGVPLIYELDDQFEVKEHYYLGDENALQEKMAAVANQGKAK</sequence>
<dbReference type="Pfam" id="PF00300">
    <property type="entry name" value="His_Phos_1"/>
    <property type="match status" value="1"/>
</dbReference>
<dbReference type="Proteomes" id="UP000824175">
    <property type="component" value="Unassembled WGS sequence"/>
</dbReference>
<evidence type="ECO:0000313" key="12">
    <source>
        <dbReference type="Proteomes" id="UP000824175"/>
    </source>
</evidence>
<feature type="binding site" evidence="6 8">
    <location>
        <begin position="7"/>
        <end position="14"/>
    </location>
    <ligand>
        <name>substrate</name>
    </ligand>
</feature>
<dbReference type="SMART" id="SM00855">
    <property type="entry name" value="PGAM"/>
    <property type="match status" value="1"/>
</dbReference>
<dbReference type="InterPro" id="IPR001345">
    <property type="entry name" value="PG/BPGM_mutase_AS"/>
</dbReference>
<dbReference type="InterPro" id="IPR029033">
    <property type="entry name" value="His_PPase_superfam"/>
</dbReference>
<dbReference type="CDD" id="cd07067">
    <property type="entry name" value="HP_PGM_like"/>
    <property type="match status" value="1"/>
</dbReference>
<comment type="caution">
    <text evidence="11">The sequence shown here is derived from an EMBL/GenBank/DDBJ whole genome shotgun (WGS) entry which is preliminary data.</text>
</comment>
<name>A0A9D1HQ05_9FIRM</name>
<feature type="site" description="Transition state stabilizer" evidence="6 9">
    <location>
        <position position="181"/>
    </location>
</feature>
<keyword evidence="3 6" id="KW-0312">Gluconeogenesis</keyword>
<evidence type="ECO:0000256" key="8">
    <source>
        <dbReference type="PIRSR" id="PIRSR613078-2"/>
    </source>
</evidence>
<dbReference type="EMBL" id="DVMJ01000107">
    <property type="protein sequence ID" value="HIU14702.1"/>
    <property type="molecule type" value="Genomic_DNA"/>
</dbReference>
<dbReference type="Gene3D" id="3.40.50.1240">
    <property type="entry name" value="Phosphoglycerate mutase-like"/>
    <property type="match status" value="1"/>
</dbReference>
<reference evidence="11" key="1">
    <citation type="submission" date="2020-10" db="EMBL/GenBank/DDBJ databases">
        <authorList>
            <person name="Gilroy R."/>
        </authorList>
    </citation>
    <scope>NUCLEOTIDE SEQUENCE</scope>
    <source>
        <strain evidence="11">CHK195-11698</strain>
    </source>
</reference>
<dbReference type="SUPFAM" id="SSF53254">
    <property type="entry name" value="Phosphoglycerate mutase-like"/>
    <property type="match status" value="1"/>
</dbReference>
<evidence type="ECO:0000256" key="10">
    <source>
        <dbReference type="RuleBase" id="RU004512"/>
    </source>
</evidence>
<organism evidence="11 12">
    <name type="scientific">Candidatus Fimiplasma intestinipullorum</name>
    <dbReference type="NCBI Taxonomy" id="2840825"/>
    <lineage>
        <taxon>Bacteria</taxon>
        <taxon>Bacillati</taxon>
        <taxon>Bacillota</taxon>
        <taxon>Clostridia</taxon>
        <taxon>Eubacteriales</taxon>
        <taxon>Candidatus Fimiplasma</taxon>
    </lineage>
</organism>
<dbReference type="PANTHER" id="PTHR11931">
    <property type="entry name" value="PHOSPHOGLYCERATE MUTASE"/>
    <property type="match status" value="1"/>
</dbReference>
<dbReference type="NCBIfam" id="TIGR01258">
    <property type="entry name" value="pgm_1"/>
    <property type="match status" value="1"/>
</dbReference>
<feature type="binding site" evidence="6 8">
    <location>
        <position position="59"/>
    </location>
    <ligand>
        <name>substrate</name>
    </ligand>
</feature>
<accession>A0A9D1HQ05</accession>
<evidence type="ECO:0000256" key="4">
    <source>
        <dbReference type="ARBA" id="ARBA00023152"/>
    </source>
</evidence>